<organism evidence="1">
    <name type="scientific">Arundo donax</name>
    <name type="common">Giant reed</name>
    <name type="synonym">Donax arundinaceus</name>
    <dbReference type="NCBI Taxonomy" id="35708"/>
    <lineage>
        <taxon>Eukaryota</taxon>
        <taxon>Viridiplantae</taxon>
        <taxon>Streptophyta</taxon>
        <taxon>Embryophyta</taxon>
        <taxon>Tracheophyta</taxon>
        <taxon>Spermatophyta</taxon>
        <taxon>Magnoliopsida</taxon>
        <taxon>Liliopsida</taxon>
        <taxon>Poales</taxon>
        <taxon>Poaceae</taxon>
        <taxon>PACMAD clade</taxon>
        <taxon>Arundinoideae</taxon>
        <taxon>Arundineae</taxon>
        <taxon>Arundo</taxon>
    </lineage>
</organism>
<dbReference type="EMBL" id="GBRH01262034">
    <property type="protein sequence ID" value="JAD35861.1"/>
    <property type="molecule type" value="Transcribed_RNA"/>
</dbReference>
<reference evidence="1" key="1">
    <citation type="submission" date="2014-09" db="EMBL/GenBank/DDBJ databases">
        <authorList>
            <person name="Magalhaes I.L.F."/>
            <person name="Oliveira U."/>
            <person name="Santos F.R."/>
            <person name="Vidigal T.H.D.A."/>
            <person name="Brescovit A.D."/>
            <person name="Santos A.J."/>
        </authorList>
    </citation>
    <scope>NUCLEOTIDE SEQUENCE</scope>
    <source>
        <tissue evidence="1">Shoot tissue taken approximately 20 cm above the soil surface</tissue>
    </source>
</reference>
<evidence type="ECO:0000313" key="1">
    <source>
        <dbReference type="EMBL" id="JAD35861.1"/>
    </source>
</evidence>
<proteinExistence type="predicted"/>
<dbReference type="AlphaFoldDB" id="A0A0A8ZAL9"/>
<name>A0A0A8ZAL9_ARUDO</name>
<accession>A0A0A8ZAL9</accession>
<protein>
    <submittedName>
        <fullName evidence="1">Uncharacterized protein</fullName>
    </submittedName>
</protein>
<sequence length="20" mass="2472">MYILFEEREIKTKRMQNAGN</sequence>
<reference evidence="1" key="2">
    <citation type="journal article" date="2015" name="Data Brief">
        <title>Shoot transcriptome of the giant reed, Arundo donax.</title>
        <authorList>
            <person name="Barrero R.A."/>
            <person name="Guerrero F.D."/>
            <person name="Moolhuijzen P."/>
            <person name="Goolsby J.A."/>
            <person name="Tidwell J."/>
            <person name="Bellgard S.E."/>
            <person name="Bellgard M.I."/>
        </authorList>
    </citation>
    <scope>NUCLEOTIDE SEQUENCE</scope>
    <source>
        <tissue evidence="1">Shoot tissue taken approximately 20 cm above the soil surface</tissue>
    </source>
</reference>